<organism evidence="1">
    <name type="scientific">hydrothermal vent metagenome</name>
    <dbReference type="NCBI Taxonomy" id="652676"/>
    <lineage>
        <taxon>unclassified sequences</taxon>
        <taxon>metagenomes</taxon>
        <taxon>ecological metagenomes</taxon>
    </lineage>
</organism>
<proteinExistence type="predicted"/>
<name>A0A3B0YIB3_9ZZZZ</name>
<sequence>MQQNNITDQPVPLQQALAQQAANGEETARRQVNELVAPVISYQSSRFCKRFCRENKFNYSCTLNPPVPQSVNGSALCEWGNASYGWMLNDLCSNQRLLKYEGRNGAGLFAYLYQIANSLPFYERWKDWRFGRHIHVPTYIQALNPRAGRVFMLLRSNESTENIAQTLSLPLLETEQICQQIVLLLTQKRRLHLLNPPVNISLTESTTDGTTAHQQDLADYDESPENQQQKQQLSDAWGKLNPVEQFVIEALTLEEQDAKYVLQALNKMDISIKEGVAAKDTSVQQLYYFRRKTLAKLAGMMG</sequence>
<gene>
    <name evidence="1" type="ORF">MNBD_GAMMA09-3214</name>
</gene>
<dbReference type="AlphaFoldDB" id="A0A3B0YIB3"/>
<dbReference type="EMBL" id="UOFI01000132">
    <property type="protein sequence ID" value="VAW68584.1"/>
    <property type="molecule type" value="Genomic_DNA"/>
</dbReference>
<accession>A0A3B0YIB3</accession>
<evidence type="ECO:0000313" key="1">
    <source>
        <dbReference type="EMBL" id="VAW68584.1"/>
    </source>
</evidence>
<protein>
    <submittedName>
        <fullName evidence="1">Uncharacterized protein</fullName>
    </submittedName>
</protein>
<reference evidence="1" key="1">
    <citation type="submission" date="2018-06" db="EMBL/GenBank/DDBJ databases">
        <authorList>
            <person name="Zhirakovskaya E."/>
        </authorList>
    </citation>
    <scope>NUCLEOTIDE SEQUENCE</scope>
</reference>